<evidence type="ECO:0000256" key="8">
    <source>
        <dbReference type="ARBA" id="ARBA00023136"/>
    </source>
</evidence>
<evidence type="ECO:0000256" key="6">
    <source>
        <dbReference type="ARBA" id="ARBA00022989"/>
    </source>
</evidence>
<proteinExistence type="inferred from homology"/>
<keyword evidence="13" id="KW-1185">Reference proteome</keyword>
<dbReference type="GeneID" id="36516964"/>
<feature type="transmembrane region" description="Helical" evidence="11">
    <location>
        <begin position="89"/>
        <end position="112"/>
    </location>
</feature>
<keyword evidence="4" id="KW-0999">Mitochondrion inner membrane</keyword>
<keyword evidence="5" id="KW-0809">Transit peptide</keyword>
<dbReference type="Proteomes" id="UP000238350">
    <property type="component" value="Unassembled WGS sequence"/>
</dbReference>
<dbReference type="GO" id="GO:0000001">
    <property type="term" value="P:mitochondrion inheritance"/>
    <property type="evidence" value="ECO:0007669"/>
    <property type="project" value="InterPro"/>
</dbReference>
<dbReference type="GO" id="GO:0007005">
    <property type="term" value="P:mitochondrion organization"/>
    <property type="evidence" value="ECO:0007669"/>
    <property type="project" value="InterPro"/>
</dbReference>
<dbReference type="OrthoDB" id="17678at2759"/>
<comment type="subcellular location">
    <subcellularLocation>
        <location evidence="1">Mitochondrion inner membrane</location>
    </subcellularLocation>
</comment>
<evidence type="ECO:0000256" key="2">
    <source>
        <dbReference type="ARBA" id="ARBA00005687"/>
    </source>
</evidence>
<feature type="region of interest" description="Disordered" evidence="10">
    <location>
        <begin position="25"/>
        <end position="48"/>
    </location>
</feature>
<evidence type="ECO:0000256" key="3">
    <source>
        <dbReference type="ARBA" id="ARBA00022692"/>
    </source>
</evidence>
<dbReference type="Pfam" id="PF08118">
    <property type="entry name" value="MDM31_MDM32"/>
    <property type="match status" value="1"/>
</dbReference>
<organism evidence="12 13">
    <name type="scientific">Wickerhamiella sorbophila</name>
    <dbReference type="NCBI Taxonomy" id="45607"/>
    <lineage>
        <taxon>Eukaryota</taxon>
        <taxon>Fungi</taxon>
        <taxon>Dikarya</taxon>
        <taxon>Ascomycota</taxon>
        <taxon>Saccharomycotina</taxon>
        <taxon>Dipodascomycetes</taxon>
        <taxon>Dipodascales</taxon>
        <taxon>Trichomonascaceae</taxon>
        <taxon>Wickerhamiella</taxon>
    </lineage>
</organism>
<keyword evidence="6 11" id="KW-1133">Transmembrane helix</keyword>
<reference evidence="12 13" key="1">
    <citation type="submission" date="2017-04" db="EMBL/GenBank/DDBJ databases">
        <title>Genome sequencing of [Candida] sorbophila.</title>
        <authorList>
            <person name="Ahn J.O."/>
        </authorList>
    </citation>
    <scope>NUCLEOTIDE SEQUENCE [LARGE SCALE GENOMIC DNA]</scope>
    <source>
        <strain evidence="12 13">DS02</strain>
    </source>
</reference>
<evidence type="ECO:0000256" key="10">
    <source>
        <dbReference type="SAM" id="MobiDB-lite"/>
    </source>
</evidence>
<accession>A0A2T0FKS9</accession>
<sequence>MTCYTLKRPVLPSIGAHRLENLQRAFSTKPEPETPASKMSKRELRHQDKQEMLSQAQGRLGRLAARFKWLMIRAQRPFNTDDLSAMFSWIIWGHILWIVLGTTTFLSLLIWFMSKFNLEEHLATFVGNIVTKETGMRVIFEEAMVPDWKKGSIVFRKVFVSRRPGPPTKKVRVGSQSVAAAAAKVEHRTETEADDDGNYTQFDLTIDSVAVTLSVGHWFSGQGILQTVDLKGMRGVVDRRHLKWDPDWDPTKNVNVPKRGDFVVNSFKMEDVLVTVMQPNGGGQFDVGVYSCDLPRLRKQWLLYDFLNANNMSGSYDNSLFTLHPRQLANQFDATENNSYQRIQRLRIDNVDVRHLNRGVEGMFGWIESGTVDFLADLMLPSADAPVMSLKEKVLDLLERWQAVFRRQKPSEIVTQIDEKLEAEQSQKRVLIDLRVQFNNTRAQVPLYSADLNPFNNALMHPIIGYINSRDTYIPIHCRVVKKLSDFDGSWTVYDSRLMDDTSDSLYEAFALNVSDHEARNRRIRKVGFWSMQFLAQLVLLTLGIVA</sequence>
<evidence type="ECO:0000256" key="11">
    <source>
        <dbReference type="SAM" id="Phobius"/>
    </source>
</evidence>
<evidence type="ECO:0000256" key="7">
    <source>
        <dbReference type="ARBA" id="ARBA00023128"/>
    </source>
</evidence>
<evidence type="ECO:0000256" key="9">
    <source>
        <dbReference type="ARBA" id="ARBA00025191"/>
    </source>
</evidence>
<evidence type="ECO:0000256" key="5">
    <source>
        <dbReference type="ARBA" id="ARBA00022946"/>
    </source>
</evidence>
<keyword evidence="3 11" id="KW-0812">Transmembrane</keyword>
<dbReference type="PANTHER" id="PTHR31068">
    <property type="entry name" value="MITOCHONDRIAL DISTRIBUTION AND MORPHOLOGY PROTEIN 31"/>
    <property type="match status" value="1"/>
</dbReference>
<evidence type="ECO:0000256" key="4">
    <source>
        <dbReference type="ARBA" id="ARBA00022792"/>
    </source>
</evidence>
<protein>
    <submittedName>
        <fullName evidence="12">Mitochondrial distribution and morphology protein 31</fullName>
    </submittedName>
</protein>
<dbReference type="RefSeq" id="XP_024665541.1">
    <property type="nucleotide sequence ID" value="XM_024809773.1"/>
</dbReference>
<dbReference type="EMBL" id="NDIQ01000021">
    <property type="protein sequence ID" value="PRT55596.1"/>
    <property type="molecule type" value="Genomic_DNA"/>
</dbReference>
<dbReference type="InterPro" id="IPR012571">
    <property type="entry name" value="Mdm31/Mdm32"/>
</dbReference>
<keyword evidence="8 11" id="KW-0472">Membrane</keyword>
<evidence type="ECO:0000313" key="13">
    <source>
        <dbReference type="Proteomes" id="UP000238350"/>
    </source>
</evidence>
<dbReference type="AlphaFoldDB" id="A0A2T0FKS9"/>
<keyword evidence="7" id="KW-0496">Mitochondrion</keyword>
<comment type="similarity">
    <text evidence="2">Belongs to the MDM31/MDM32 family.</text>
</comment>
<evidence type="ECO:0000256" key="1">
    <source>
        <dbReference type="ARBA" id="ARBA00004273"/>
    </source>
</evidence>
<dbReference type="GO" id="GO:0005743">
    <property type="term" value="C:mitochondrial inner membrane"/>
    <property type="evidence" value="ECO:0007669"/>
    <property type="project" value="UniProtKB-SubCell"/>
</dbReference>
<evidence type="ECO:0000313" key="12">
    <source>
        <dbReference type="EMBL" id="PRT55596.1"/>
    </source>
</evidence>
<gene>
    <name evidence="12" type="ORF">B9G98_03216</name>
</gene>
<dbReference type="STRING" id="45607.A0A2T0FKS9"/>
<comment type="function">
    <text evidence="9">Involved in the organization of the mitochondrial membranes and the global structure of the mitochondria. Also required for mitochondrial distribution and mobility as well as for the maintenance of mitochondrial DNA nucleoids structures.</text>
</comment>
<dbReference type="PANTHER" id="PTHR31068:SF0">
    <property type="entry name" value="MITOCHONDRIAL DISTRIBUTION AND MORPHOLOGY PROTEIN 31"/>
    <property type="match status" value="1"/>
</dbReference>
<name>A0A2T0FKS9_9ASCO</name>
<comment type="caution">
    <text evidence="12">The sequence shown here is derived from an EMBL/GenBank/DDBJ whole genome shotgun (WGS) entry which is preliminary data.</text>
</comment>